<evidence type="ECO:0000313" key="1">
    <source>
        <dbReference type="EMBL" id="MDV0440883.1"/>
    </source>
</evidence>
<comment type="caution">
    <text evidence="1">The sequence shown here is derived from an EMBL/GenBank/DDBJ whole genome shotgun (WGS) entry which is preliminary data.</text>
</comment>
<organism evidence="1 2">
    <name type="scientific">Methanorbis furvi</name>
    <dbReference type="NCBI Taxonomy" id="3028299"/>
    <lineage>
        <taxon>Archaea</taxon>
        <taxon>Methanobacteriati</taxon>
        <taxon>Methanobacteriota</taxon>
        <taxon>Stenosarchaea group</taxon>
        <taxon>Methanomicrobia</taxon>
        <taxon>Methanomicrobiales</taxon>
        <taxon>Methanocorpusculaceae</taxon>
        <taxon>Methanorbis</taxon>
    </lineage>
</organism>
<proteinExistence type="predicted"/>
<dbReference type="AlphaFoldDB" id="A0AAE4S9R6"/>
<evidence type="ECO:0000313" key="2">
    <source>
        <dbReference type="Proteomes" id="UP001273136"/>
    </source>
</evidence>
<dbReference type="RefSeq" id="WP_338093279.1">
    <property type="nucleotide sequence ID" value="NZ_JAWDKA010000001.1"/>
</dbReference>
<reference evidence="1" key="1">
    <citation type="submission" date="2023-06" db="EMBL/GenBank/DDBJ databases">
        <title>Genome sequence of Methancorpusculaceae sp. Ag1.</title>
        <authorList>
            <person name="Protasov E."/>
            <person name="Platt K."/>
            <person name="Poehlein A."/>
            <person name="Daniel R."/>
            <person name="Brune A."/>
        </authorList>
    </citation>
    <scope>NUCLEOTIDE SEQUENCE</scope>
    <source>
        <strain evidence="1">Ag1</strain>
    </source>
</reference>
<accession>A0AAE4S9R6</accession>
<dbReference type="EMBL" id="JAWDKA010000001">
    <property type="protein sequence ID" value="MDV0440883.1"/>
    <property type="molecule type" value="Genomic_DNA"/>
</dbReference>
<name>A0AAE4S9R6_9EURY</name>
<keyword evidence="2" id="KW-1185">Reference proteome</keyword>
<protein>
    <submittedName>
        <fullName evidence="1">Uncharacterized protein</fullName>
    </submittedName>
</protein>
<sequence length="167" mass="18668">MPKTIRIPFTGDKPILIRGRSAFLLVARAKEKFPLVIETDTEELVQGVFPDDLIVVSAPEGGEVMPALYLLEMVATHHLPVIALGKNHPASRRISYVVSAAEKIEMRCDIRRGTHPEQHLLCTADEFAGMILFAEKNSLVIENCREEISASQLVWEISVAEIHHNFD</sequence>
<gene>
    <name evidence="1" type="ORF">McpAg1_00600</name>
</gene>
<dbReference type="Proteomes" id="UP001273136">
    <property type="component" value="Unassembled WGS sequence"/>
</dbReference>